<evidence type="ECO:0000313" key="2">
    <source>
        <dbReference type="EnsemblMetazoa" id="XP_014250375.1"/>
    </source>
</evidence>
<keyword evidence="1" id="KW-0732">Signal</keyword>
<dbReference type="GeneID" id="106667157"/>
<name>A0A8I6RRW8_CIMLE</name>
<accession>A0A8I6RRW8</accession>
<dbReference type="OMA" id="RWLFKEP"/>
<dbReference type="EnsemblMetazoa" id="XM_014394888.2">
    <property type="protein sequence ID" value="XP_014250374.1"/>
    <property type="gene ID" value="LOC106667157"/>
</dbReference>
<evidence type="ECO:0000313" key="3">
    <source>
        <dbReference type="Proteomes" id="UP000494040"/>
    </source>
</evidence>
<organism evidence="2 3">
    <name type="scientific">Cimex lectularius</name>
    <name type="common">Bed bug</name>
    <name type="synonym">Acanthia lectularia</name>
    <dbReference type="NCBI Taxonomy" id="79782"/>
    <lineage>
        <taxon>Eukaryota</taxon>
        <taxon>Metazoa</taxon>
        <taxon>Ecdysozoa</taxon>
        <taxon>Arthropoda</taxon>
        <taxon>Hexapoda</taxon>
        <taxon>Insecta</taxon>
        <taxon>Pterygota</taxon>
        <taxon>Neoptera</taxon>
        <taxon>Paraneoptera</taxon>
        <taxon>Hemiptera</taxon>
        <taxon>Heteroptera</taxon>
        <taxon>Panheteroptera</taxon>
        <taxon>Cimicomorpha</taxon>
        <taxon>Cimicidae</taxon>
        <taxon>Cimex</taxon>
    </lineage>
</organism>
<dbReference type="RefSeq" id="XP_014250377.1">
    <property type="nucleotide sequence ID" value="XM_014394891.2"/>
</dbReference>
<protein>
    <recommendedName>
        <fullName evidence="4">Torso-like protein</fullName>
    </recommendedName>
</protein>
<dbReference type="KEGG" id="clec:106667157"/>
<evidence type="ECO:0008006" key="4">
    <source>
        <dbReference type="Google" id="ProtNLM"/>
    </source>
</evidence>
<proteinExistence type="predicted"/>
<feature type="signal peptide" evidence="1">
    <location>
        <begin position="1"/>
        <end position="29"/>
    </location>
</feature>
<dbReference type="EnsemblMetazoa" id="XM_014394889.2">
    <property type="protein sequence ID" value="XP_014250375.1"/>
    <property type="gene ID" value="LOC106667157"/>
</dbReference>
<evidence type="ECO:0000256" key="1">
    <source>
        <dbReference type="SAM" id="SignalP"/>
    </source>
</evidence>
<dbReference type="AlphaFoldDB" id="A0A8I6RRW8"/>
<dbReference type="Proteomes" id="UP000494040">
    <property type="component" value="Unassembled WGS sequence"/>
</dbReference>
<dbReference type="RefSeq" id="XP_014250373.1">
    <property type="nucleotide sequence ID" value="XM_014394887.2"/>
</dbReference>
<feature type="chain" id="PRO_5036269582" description="Torso-like protein" evidence="1">
    <location>
        <begin position="30"/>
        <end position="349"/>
    </location>
</feature>
<sequence>MTTWLPMKRMKFFTLVIGFLISEIGLTQQHLRVGGAVNLFGRFGYLSISMRVVPRNDSDGKWVFREPMLDVFKSLPTTKRVIDNSENTVFHGDFYMEFCDDVQQLLQAYFREFSIERLDEPWRAFTGSWSDVTLARNLGLNVSYVGSGHCYVLLRLSRHRDSAYLPEHFDLSTVTLQDSVAAQAARLKVGNVPSVRDFVKNFGSHYVSSYVTGNSLYQVLVYTPAVYSELKEKLQNAGLSALESKEIIDFFSPQNAEHFGLVLAASGNSTLAQWAQSSLSGTSYFIKYSSLLKLRGNIKLLKELDSLLGNEALLQLSLRTLAPVFKDKYKSDWFVEVVDNHLKLWELNM</sequence>
<dbReference type="OrthoDB" id="10060229at2759"/>
<reference evidence="2" key="1">
    <citation type="submission" date="2022-01" db="UniProtKB">
        <authorList>
            <consortium name="EnsemblMetazoa"/>
        </authorList>
    </citation>
    <scope>IDENTIFICATION</scope>
</reference>
<keyword evidence="3" id="KW-1185">Reference proteome</keyword>
<dbReference type="RefSeq" id="XP_014250375.1">
    <property type="nucleotide sequence ID" value="XM_014394889.2"/>
</dbReference>
<dbReference type="CTD" id="790953"/>
<dbReference type="RefSeq" id="XP_014250374.1">
    <property type="nucleotide sequence ID" value="XM_014394888.2"/>
</dbReference>
<dbReference type="EnsemblMetazoa" id="XM_014394887.2">
    <property type="protein sequence ID" value="XP_014250373.1"/>
    <property type="gene ID" value="LOC106667157"/>
</dbReference>
<dbReference type="EnsemblMetazoa" id="XM_014394891.2">
    <property type="protein sequence ID" value="XP_014250377.1"/>
    <property type="gene ID" value="LOC106667157"/>
</dbReference>